<dbReference type="Proteomes" id="UP000219048">
    <property type="component" value="Unassembled WGS sequence"/>
</dbReference>
<organism evidence="6 7">
    <name type="scientific">Flagellimonas pacifica</name>
    <dbReference type="NCBI Taxonomy" id="1247520"/>
    <lineage>
        <taxon>Bacteria</taxon>
        <taxon>Pseudomonadati</taxon>
        <taxon>Bacteroidota</taxon>
        <taxon>Flavobacteriia</taxon>
        <taxon>Flavobacteriales</taxon>
        <taxon>Flavobacteriaceae</taxon>
        <taxon>Flagellimonas</taxon>
    </lineage>
</organism>
<dbReference type="Gene3D" id="4.10.1080.10">
    <property type="entry name" value="TSP type-3 repeat"/>
    <property type="match status" value="5"/>
</dbReference>
<evidence type="ECO:0000313" key="7">
    <source>
        <dbReference type="Proteomes" id="UP000219048"/>
    </source>
</evidence>
<dbReference type="InterPro" id="IPR003367">
    <property type="entry name" value="Thrombospondin_3-like_rpt"/>
</dbReference>
<keyword evidence="7" id="KW-1185">Reference proteome</keyword>
<evidence type="ECO:0000259" key="5">
    <source>
        <dbReference type="PROSITE" id="PS50041"/>
    </source>
</evidence>
<dbReference type="OrthoDB" id="9145816at2"/>
<dbReference type="InterPro" id="IPR001304">
    <property type="entry name" value="C-type_lectin-like"/>
</dbReference>
<protein>
    <submittedName>
        <fullName evidence="6">Gliding motility-associated C-terminal domain-containing protein</fullName>
    </submittedName>
</protein>
<evidence type="ECO:0000256" key="2">
    <source>
        <dbReference type="ARBA" id="ARBA00022837"/>
    </source>
</evidence>
<dbReference type="GO" id="GO:0007155">
    <property type="term" value="P:cell adhesion"/>
    <property type="evidence" value="ECO:0007669"/>
    <property type="project" value="InterPro"/>
</dbReference>
<evidence type="ECO:0000313" key="6">
    <source>
        <dbReference type="EMBL" id="SNY95280.1"/>
    </source>
</evidence>
<dbReference type="InterPro" id="IPR026341">
    <property type="entry name" value="T9SS_type_B"/>
</dbReference>
<dbReference type="InterPro" id="IPR016186">
    <property type="entry name" value="C-type_lectin-like/link_sf"/>
</dbReference>
<reference evidence="7" key="1">
    <citation type="submission" date="2017-09" db="EMBL/GenBank/DDBJ databases">
        <authorList>
            <person name="Varghese N."/>
            <person name="Submissions S."/>
        </authorList>
    </citation>
    <scope>NUCLEOTIDE SEQUENCE [LARGE SCALE GENOMIC DNA]</scope>
    <source>
        <strain evidence="7">DSM 25885</strain>
    </source>
</reference>
<dbReference type="PANTHER" id="PTHR10199:SF100">
    <property type="entry name" value="THROMBOSPONDIN, ISOFORM A"/>
    <property type="match status" value="1"/>
</dbReference>
<dbReference type="SUPFAM" id="SSF103647">
    <property type="entry name" value="TSP type-3 repeat"/>
    <property type="match status" value="5"/>
</dbReference>
<dbReference type="SUPFAM" id="SSF56436">
    <property type="entry name" value="C-type lectin-like"/>
    <property type="match status" value="1"/>
</dbReference>
<dbReference type="PANTHER" id="PTHR10199">
    <property type="entry name" value="THROMBOSPONDIN"/>
    <property type="match status" value="1"/>
</dbReference>
<accession>A0A285MDN4</accession>
<evidence type="ECO:0000256" key="1">
    <source>
        <dbReference type="ARBA" id="ARBA00022729"/>
    </source>
</evidence>
<dbReference type="PROSITE" id="PS50041">
    <property type="entry name" value="C_TYPE_LECTIN_2"/>
    <property type="match status" value="1"/>
</dbReference>
<feature type="compositionally biased region" description="Polar residues" evidence="3">
    <location>
        <begin position="768"/>
        <end position="779"/>
    </location>
</feature>
<feature type="region of interest" description="Disordered" evidence="3">
    <location>
        <begin position="768"/>
        <end position="1373"/>
    </location>
</feature>
<dbReference type="Pfam" id="PF02412">
    <property type="entry name" value="TSP_3"/>
    <property type="match status" value="2"/>
</dbReference>
<dbReference type="EMBL" id="OBEH01000001">
    <property type="protein sequence ID" value="SNY95280.1"/>
    <property type="molecule type" value="Genomic_DNA"/>
</dbReference>
<evidence type="ECO:0000256" key="4">
    <source>
        <dbReference type="SAM" id="SignalP"/>
    </source>
</evidence>
<gene>
    <name evidence="6" type="ORF">SAMN06265377_0947</name>
</gene>
<keyword evidence="1 4" id="KW-0732">Signal</keyword>
<dbReference type="GO" id="GO:0005509">
    <property type="term" value="F:calcium ion binding"/>
    <property type="evidence" value="ECO:0007669"/>
    <property type="project" value="InterPro"/>
</dbReference>
<keyword evidence="2" id="KW-0106">Calcium</keyword>
<dbReference type="NCBIfam" id="TIGR04131">
    <property type="entry name" value="Bac_Flav_CTERM"/>
    <property type="match status" value="1"/>
</dbReference>
<dbReference type="InterPro" id="IPR016187">
    <property type="entry name" value="CTDL_fold"/>
</dbReference>
<feature type="compositionally biased region" description="Acidic residues" evidence="3">
    <location>
        <begin position="811"/>
        <end position="1354"/>
    </location>
</feature>
<evidence type="ECO:0000256" key="3">
    <source>
        <dbReference type="SAM" id="MobiDB-lite"/>
    </source>
</evidence>
<proteinExistence type="predicted"/>
<feature type="compositionally biased region" description="Basic and acidic residues" evidence="3">
    <location>
        <begin position="780"/>
        <end position="795"/>
    </location>
</feature>
<feature type="domain" description="C-type lectin" evidence="5">
    <location>
        <begin position="139"/>
        <end position="280"/>
    </location>
</feature>
<dbReference type="InterPro" id="IPR028974">
    <property type="entry name" value="TSP_type-3_rpt"/>
</dbReference>
<dbReference type="Pfam" id="PF13585">
    <property type="entry name" value="CHU_C"/>
    <property type="match status" value="1"/>
</dbReference>
<sequence>MSIKTNLAFATLIFGLFVVRAQTIQVSGDGQSIGVEATISTVIAPNLTITSSTDITNFTVSITNSFTATDQLGYNGTLPLGVTTSGWNSNTRSIVFKGTLSASEWQSFLRTVTMTSGPICSPETRQVTFVAEETFYNPLNDHFYRVTDTQTSWTATKAAASSLSFFGREAYLVTLTSNAENIFVTRIVGQNSWMGASDDHNQINEALGYNLFADTNASEGKFYWVTGPERGTQITTDNGNGNGVPGVYQNWRSGEPNDYNNGNPGESFGHVYSSAGDWNDFPDSSSIFGIIEFGDMPNDQLSATPFFTKDITINGAPGGNISGGEVSVCSGTNSTTLTLNGLSGSVVRWESSDNNFIDNPTVISNTTTTLTVNNISTTTYYRAIVNTNAPTNCSNLTTSSTPIFVREADAGNVLAQNTTICAGSNVELFVSGQQGDVQKWQRSDDNSNWVDIANTTTTLEETIPTTGSWYYRVITEISECGTSAISDSKEINVVSGTPPVGGQVSSGIHDSTSNSGTLTLTGHTGTVEKWQQSTDNGIIWSDIVNSNSTYTYSNLVETTLFRAVIVNGSCGTANSDTGSVTIDTEAPSGYAVVIDQNPIDSVNETNVSFTFSGAEIGITYNYSLTSDSGGTPVTGTGTITTATDQITGLDLSGLGDGLITLSVTLTDAAGNIGDASTDTKTKDTTAPFGYSVVIDQDPIDTTNETVASFTFSGAEVGTTYNYVFTSNGGGTSVLGSGTIVTASDQISDVDLSGLSDGIVTLAVTLTDTVGNEGSSSTDTATKETDGDDDGIKDNMDNCPTIANADQLNTDGDGEGDVCDVDDDDDGTPDTDDDFPLDENEDTDTDGDGTGDNADTDDDNDGTPDADDDFPLDENEDTDTDADGTGDNADTDDDNDGTPDADDDFPLDDEEDTDTDGDGTGDNADTDDDNDGTPDTDDDFPLDENEDTDTDGDGTGDNEDTDDDNDGTPDTDDDFPFDENEDTDTDGDGTGDNEDTDDDNDGTLDADDDFPLDEDEDTDTDGDGTGDNEDTDDDNDGTPDADDDFPLDEDEDTDTDGDGTGDNADTDDDNDGTPDTDDDFPLDEDEDTDTDGDGTGDNEDTDDDNDGTPDADDDFPLNDEEDTDSDGDGTGDNEDTDDDDDGTPDTEDDFPLDNEEDTDTDGDGTGDNADTDDDNDGTPDTDDDFPLNDEEDTDSDGDGTGDNEDTDDDNDGTPDADDDFPLDGDEDTDFDGDGTGDNADTDDDNDGIPDSEDSEPNDSTDTDNDGIPDSADDDDDNDGVPDDEDDFPLDEDEDTDTDGDGTGDNSDEDDDNDGTTDEEDDFPLDENEDTDSDADGTGDNADDDDDNDGVTDIQDDFPTNNEPVLRPAEAFTPNGDGVNDSWMIPGIDNYSNTTVTVYNRYGHEVFSAVNYRNDWRGNYSSNSDLLPPGSYMYVIDLGNGSAPIQGWIFINY</sequence>
<feature type="signal peptide" evidence="4">
    <location>
        <begin position="1"/>
        <end position="21"/>
    </location>
</feature>
<feature type="chain" id="PRO_5012990243" evidence="4">
    <location>
        <begin position="22"/>
        <end position="1451"/>
    </location>
</feature>
<dbReference type="Gene3D" id="3.10.100.10">
    <property type="entry name" value="Mannose-Binding Protein A, subunit A"/>
    <property type="match status" value="1"/>
</dbReference>
<name>A0A285MDN4_9FLAO</name>
<dbReference type="RefSeq" id="WP_097044596.1">
    <property type="nucleotide sequence ID" value="NZ_OBEH01000001.1"/>
</dbReference>